<dbReference type="AlphaFoldDB" id="A0A2X0MK02"/>
<evidence type="ECO:0000313" key="3">
    <source>
        <dbReference type="EMBL" id="SGY31053.1"/>
    </source>
</evidence>
<accession>A0A2X0MK02</accession>
<dbReference type="Proteomes" id="UP000249464">
    <property type="component" value="Unassembled WGS sequence"/>
</dbReference>
<evidence type="ECO:0000313" key="4">
    <source>
        <dbReference type="Proteomes" id="UP000249464"/>
    </source>
</evidence>
<organism evidence="3 4">
    <name type="scientific">Microbotryum silenes-dioicae</name>
    <dbReference type="NCBI Taxonomy" id="796604"/>
    <lineage>
        <taxon>Eukaryota</taxon>
        <taxon>Fungi</taxon>
        <taxon>Dikarya</taxon>
        <taxon>Basidiomycota</taxon>
        <taxon>Pucciniomycotina</taxon>
        <taxon>Microbotryomycetes</taxon>
        <taxon>Microbotryales</taxon>
        <taxon>Microbotryaceae</taxon>
        <taxon>Microbotryum</taxon>
    </lineage>
</organism>
<keyword evidence="1" id="KW-0175">Coiled coil</keyword>
<feature type="compositionally biased region" description="Low complexity" evidence="2">
    <location>
        <begin position="52"/>
        <end position="68"/>
    </location>
</feature>
<dbReference type="EMBL" id="FQNC01000041">
    <property type="protein sequence ID" value="SGY31053.1"/>
    <property type="molecule type" value="Genomic_DNA"/>
</dbReference>
<name>A0A2X0MK02_9BASI</name>
<keyword evidence="4" id="KW-1185">Reference proteome</keyword>
<protein>
    <submittedName>
        <fullName evidence="3">BQ5605_C002g01205 protein</fullName>
    </submittedName>
</protein>
<feature type="coiled-coil region" evidence="1">
    <location>
        <begin position="288"/>
        <end position="315"/>
    </location>
</feature>
<gene>
    <name evidence="3" type="primary">BQ5605_C002g01205</name>
    <name evidence="3" type="ORF">BQ5605_C002G01205</name>
</gene>
<sequence length="498" mass="54120">MEEGSSSLPQVNHPHSCRCLVRKLSPIGTRSNLGRSSDPAPAPAPGVADNESSTTASSSSHVDSSAWHRSNDHPRSYNDPTRVESLVAPSLSRSSTWELITPGMDDSTVKLEGEVNASHESDSTTSTTSTSHELTQLILELGNQLESLNTTERPLVQGSPRKTATAATTSPVITGKADPRFESAISNLAQSLILHYHSNVTPELVSPTHARSRLYFAFENLVELGLEMAQIAPSSEHYAQQVVEDLFPLDRCAAAGQDLESIRPPCSTRPGTEPSPSSIHASVSLASLRVLQREVESVQEQVERLAQAHGQLAAEVVASEKAATTNRLILARLNHLDTNTTMHQSTQNGPDHSTRQILARMQAQMEHEAAAREKLATTNRLILARLNHLESNTARHGRAGPESDHSTRQSLARMQAQMENDAAAREKLATTNRLILARLNHLDTNTLIRAEPDEGMRSSLARIEARMGDEAAARESLAATNRLILARLNHPGTDARHE</sequence>
<evidence type="ECO:0000256" key="1">
    <source>
        <dbReference type="SAM" id="Coils"/>
    </source>
</evidence>
<feature type="region of interest" description="Disordered" evidence="2">
    <location>
        <begin position="28"/>
        <end position="90"/>
    </location>
</feature>
<reference evidence="3 4" key="1">
    <citation type="submission" date="2016-11" db="EMBL/GenBank/DDBJ databases">
        <authorList>
            <person name="Jaros S."/>
            <person name="Januszkiewicz K."/>
            <person name="Wedrychowicz H."/>
        </authorList>
    </citation>
    <scope>NUCLEOTIDE SEQUENCE [LARGE SCALE GENOMIC DNA]</scope>
</reference>
<evidence type="ECO:0000256" key="2">
    <source>
        <dbReference type="SAM" id="MobiDB-lite"/>
    </source>
</evidence>
<proteinExistence type="predicted"/>